<dbReference type="Pfam" id="PF02949">
    <property type="entry name" value="7tm_6"/>
    <property type="match status" value="1"/>
</dbReference>
<organism evidence="11 12">
    <name type="scientific">Pyrocoelia pectoralis</name>
    <dbReference type="NCBI Taxonomy" id="417401"/>
    <lineage>
        <taxon>Eukaryota</taxon>
        <taxon>Metazoa</taxon>
        <taxon>Ecdysozoa</taxon>
        <taxon>Arthropoda</taxon>
        <taxon>Hexapoda</taxon>
        <taxon>Insecta</taxon>
        <taxon>Pterygota</taxon>
        <taxon>Neoptera</taxon>
        <taxon>Endopterygota</taxon>
        <taxon>Coleoptera</taxon>
        <taxon>Polyphaga</taxon>
        <taxon>Elateriformia</taxon>
        <taxon>Elateroidea</taxon>
        <taxon>Lampyridae</taxon>
        <taxon>Lampyrinae</taxon>
        <taxon>Pyrocoelia</taxon>
    </lineage>
</organism>
<keyword evidence="2" id="KW-1003">Cell membrane</keyword>
<comment type="caution">
    <text evidence="11">The sequence shown here is derived from an EMBL/GenBank/DDBJ whole genome shotgun (WGS) entry which is preliminary data.</text>
</comment>
<feature type="transmembrane region" description="Helical" evidence="10">
    <location>
        <begin position="108"/>
        <end position="126"/>
    </location>
</feature>
<dbReference type="AlphaFoldDB" id="A0AAN7ZTC5"/>
<feature type="transmembrane region" description="Helical" evidence="10">
    <location>
        <begin position="52"/>
        <end position="71"/>
    </location>
</feature>
<feature type="transmembrane region" description="Helical" evidence="10">
    <location>
        <begin position="329"/>
        <end position="348"/>
    </location>
</feature>
<feature type="transmembrane region" description="Helical" evidence="10">
    <location>
        <begin position="146"/>
        <end position="166"/>
    </location>
</feature>
<evidence type="ECO:0000256" key="6">
    <source>
        <dbReference type="ARBA" id="ARBA00022989"/>
    </source>
</evidence>
<dbReference type="PANTHER" id="PTHR21137:SF35">
    <property type="entry name" value="ODORANT RECEPTOR 19A-RELATED"/>
    <property type="match status" value="1"/>
</dbReference>
<dbReference type="GO" id="GO:0004984">
    <property type="term" value="F:olfactory receptor activity"/>
    <property type="evidence" value="ECO:0007669"/>
    <property type="project" value="InterPro"/>
</dbReference>
<reference evidence="11 12" key="1">
    <citation type="journal article" date="2024" name="Insects">
        <title>An Improved Chromosome-Level Genome Assembly of the Firefly Pyrocoelia pectoralis.</title>
        <authorList>
            <person name="Fu X."/>
            <person name="Meyer-Rochow V.B."/>
            <person name="Ballantyne L."/>
            <person name="Zhu X."/>
        </authorList>
    </citation>
    <scope>NUCLEOTIDE SEQUENCE [LARGE SCALE GENOMIC DNA]</scope>
    <source>
        <strain evidence="11">XCY_ONT2</strain>
    </source>
</reference>
<evidence type="ECO:0000256" key="9">
    <source>
        <dbReference type="ARBA" id="ARBA00023224"/>
    </source>
</evidence>
<keyword evidence="8 10" id="KW-0675">Receptor</keyword>
<evidence type="ECO:0000256" key="3">
    <source>
        <dbReference type="ARBA" id="ARBA00022606"/>
    </source>
</evidence>
<comment type="subcellular location">
    <subcellularLocation>
        <location evidence="1 10">Cell membrane</location>
        <topology evidence="1 10">Multi-pass membrane protein</topology>
    </subcellularLocation>
</comment>
<dbReference type="Proteomes" id="UP001329430">
    <property type="component" value="Chromosome 2"/>
</dbReference>
<keyword evidence="4 10" id="KW-0812">Transmembrane</keyword>
<evidence type="ECO:0000313" key="11">
    <source>
        <dbReference type="EMBL" id="KAK5647661.1"/>
    </source>
</evidence>
<evidence type="ECO:0000256" key="4">
    <source>
        <dbReference type="ARBA" id="ARBA00022692"/>
    </source>
</evidence>
<name>A0AAN7ZTC5_9COLE</name>
<keyword evidence="3 10" id="KW-0716">Sensory transduction</keyword>
<dbReference type="PANTHER" id="PTHR21137">
    <property type="entry name" value="ODORANT RECEPTOR"/>
    <property type="match status" value="1"/>
</dbReference>
<comment type="similarity">
    <text evidence="10">Belongs to the insect chemoreceptor superfamily. Heteromeric odorant receptor channel (TC 1.A.69) family.</text>
</comment>
<dbReference type="EMBL" id="JAVRBK010000002">
    <property type="protein sequence ID" value="KAK5647661.1"/>
    <property type="molecule type" value="Genomic_DNA"/>
</dbReference>
<proteinExistence type="inferred from homology"/>
<sequence length="369" mass="42708">MMHASGFWPEENPTQFYKVRTFVSWLLSLALCVTLTMEVVNRITDFTKLSEILYTMVMVASYVIKATSLRYQRKNLLKIINFLKHPIFMSYPDELDHFMAKSVRQSTFIANAYRYSVGCCIILYLVYPIVDHKPYPFPFPFEMGSYNYYIFVFQVVGGACCAWNNLSIDTLMTSIMGITAAQLDILCGKLIGMGNKRNDSVSRRKTDEDMSRKLKQCVNHHNAVIWLNKSVEEVFTVGLLAQFTASIIGTCNTIFHFVLMPEITSQFVMLLNFFIVQMIQLFIYCWYGNEIILKSVQVGEACYKFTWYNNGSSVGKYIFLIMERSKRPLSITVVKLTTLSLATFLWVMRQSYSCLALLLKMYEKQVKEE</sequence>
<dbReference type="GO" id="GO:0007165">
    <property type="term" value="P:signal transduction"/>
    <property type="evidence" value="ECO:0007669"/>
    <property type="project" value="UniProtKB-KW"/>
</dbReference>
<keyword evidence="7 10" id="KW-0472">Membrane</keyword>
<feature type="transmembrane region" description="Helical" evidence="10">
    <location>
        <begin position="267"/>
        <end position="287"/>
    </location>
</feature>
<evidence type="ECO:0000256" key="2">
    <source>
        <dbReference type="ARBA" id="ARBA00022475"/>
    </source>
</evidence>
<evidence type="ECO:0000256" key="1">
    <source>
        <dbReference type="ARBA" id="ARBA00004651"/>
    </source>
</evidence>
<keyword evidence="6 10" id="KW-1133">Transmembrane helix</keyword>
<evidence type="ECO:0000256" key="7">
    <source>
        <dbReference type="ARBA" id="ARBA00023136"/>
    </source>
</evidence>
<accession>A0AAN7ZTC5</accession>
<evidence type="ECO:0000256" key="8">
    <source>
        <dbReference type="ARBA" id="ARBA00023170"/>
    </source>
</evidence>
<evidence type="ECO:0000256" key="10">
    <source>
        <dbReference type="RuleBase" id="RU351113"/>
    </source>
</evidence>
<feature type="transmembrane region" description="Helical" evidence="10">
    <location>
        <begin position="21"/>
        <end position="40"/>
    </location>
</feature>
<keyword evidence="9 10" id="KW-0807">Transducer</keyword>
<keyword evidence="12" id="KW-1185">Reference proteome</keyword>
<dbReference type="InterPro" id="IPR004117">
    <property type="entry name" value="7tm6_olfct_rcpt"/>
</dbReference>
<feature type="transmembrane region" description="Helical" evidence="10">
    <location>
        <begin position="234"/>
        <end position="255"/>
    </location>
</feature>
<evidence type="ECO:0000256" key="5">
    <source>
        <dbReference type="ARBA" id="ARBA00022725"/>
    </source>
</evidence>
<dbReference type="GO" id="GO:0005549">
    <property type="term" value="F:odorant binding"/>
    <property type="evidence" value="ECO:0007669"/>
    <property type="project" value="InterPro"/>
</dbReference>
<keyword evidence="5 10" id="KW-0552">Olfaction</keyword>
<gene>
    <name evidence="11" type="ORF">RI129_002553</name>
</gene>
<dbReference type="GO" id="GO:0005886">
    <property type="term" value="C:plasma membrane"/>
    <property type="evidence" value="ECO:0007669"/>
    <property type="project" value="UniProtKB-SubCell"/>
</dbReference>
<evidence type="ECO:0000313" key="12">
    <source>
        <dbReference type="Proteomes" id="UP001329430"/>
    </source>
</evidence>
<protein>
    <recommendedName>
        <fullName evidence="10">Odorant receptor</fullName>
    </recommendedName>
</protein>